<dbReference type="EMBL" id="NHYE01001312">
    <property type="protein sequence ID" value="PPQ96945.1"/>
    <property type="molecule type" value="Genomic_DNA"/>
</dbReference>
<proteinExistence type="predicted"/>
<sequence>MTSVDEFAKRGSELERLKCMSTGVKVVDAKLIEAFVWFGAPNGSVISYDQCIENSKHLSLGVSFKVLRVEAGYLEIEESSCKHMRQDVSRLSHCTEEEDRWRRRAG</sequence>
<comment type="caution">
    <text evidence="1">The sequence shown here is derived from an EMBL/GenBank/DDBJ whole genome shotgun (WGS) entry which is preliminary data.</text>
</comment>
<reference evidence="1 2" key="1">
    <citation type="journal article" date="2018" name="Evol. Lett.">
        <title>Horizontal gene cluster transfer increased hallucinogenic mushroom diversity.</title>
        <authorList>
            <person name="Reynolds H.T."/>
            <person name="Vijayakumar V."/>
            <person name="Gluck-Thaler E."/>
            <person name="Korotkin H.B."/>
            <person name="Matheny P.B."/>
            <person name="Slot J.C."/>
        </authorList>
    </citation>
    <scope>NUCLEOTIDE SEQUENCE [LARGE SCALE GENOMIC DNA]</scope>
    <source>
        <strain evidence="1 2">SRW20</strain>
    </source>
</reference>
<evidence type="ECO:0000313" key="1">
    <source>
        <dbReference type="EMBL" id="PPQ96945.1"/>
    </source>
</evidence>
<name>A0A409Y1R3_9AGAR</name>
<dbReference type="Proteomes" id="UP000284706">
    <property type="component" value="Unassembled WGS sequence"/>
</dbReference>
<organism evidence="1 2">
    <name type="scientific">Gymnopilus dilepis</name>
    <dbReference type="NCBI Taxonomy" id="231916"/>
    <lineage>
        <taxon>Eukaryota</taxon>
        <taxon>Fungi</taxon>
        <taxon>Dikarya</taxon>
        <taxon>Basidiomycota</taxon>
        <taxon>Agaricomycotina</taxon>
        <taxon>Agaricomycetes</taxon>
        <taxon>Agaricomycetidae</taxon>
        <taxon>Agaricales</taxon>
        <taxon>Agaricineae</taxon>
        <taxon>Hymenogastraceae</taxon>
        <taxon>Gymnopilus</taxon>
    </lineage>
</organism>
<gene>
    <name evidence="1" type="ORF">CVT26_005964</name>
</gene>
<evidence type="ECO:0000313" key="2">
    <source>
        <dbReference type="Proteomes" id="UP000284706"/>
    </source>
</evidence>
<dbReference type="AlphaFoldDB" id="A0A409Y1R3"/>
<dbReference type="InParanoid" id="A0A409Y1R3"/>
<accession>A0A409Y1R3</accession>
<keyword evidence="2" id="KW-1185">Reference proteome</keyword>
<protein>
    <submittedName>
        <fullName evidence="1">Uncharacterized protein</fullName>
    </submittedName>
</protein>